<evidence type="ECO:0000313" key="2">
    <source>
        <dbReference type="EMBL" id="CBI09731.1"/>
    </source>
</evidence>
<comment type="caution">
    <text evidence="2">The sequence shown here is derived from an EMBL/GenBank/DDBJ whole genome shotgun (WGS) entry which is preliminary data.</text>
</comment>
<protein>
    <submittedName>
        <fullName evidence="2">Uncharacterized protein</fullName>
    </submittedName>
</protein>
<accession>E6QR60</accession>
<dbReference type="EMBL" id="CABR01000049">
    <property type="protein sequence ID" value="CBI09731.1"/>
    <property type="molecule type" value="Genomic_DNA"/>
</dbReference>
<evidence type="ECO:0000256" key="1">
    <source>
        <dbReference type="SAM" id="Phobius"/>
    </source>
</evidence>
<keyword evidence="1" id="KW-0472">Membrane</keyword>
<organism evidence="2">
    <name type="scientific">mine drainage metagenome</name>
    <dbReference type="NCBI Taxonomy" id="410659"/>
    <lineage>
        <taxon>unclassified sequences</taxon>
        <taxon>metagenomes</taxon>
        <taxon>ecological metagenomes</taxon>
    </lineage>
</organism>
<name>E6QR60_9ZZZZ</name>
<keyword evidence="1" id="KW-1133">Transmembrane helix</keyword>
<dbReference type="AlphaFoldDB" id="E6QR60"/>
<proteinExistence type="predicted"/>
<gene>
    <name evidence="2" type="ORF">CARN7_0474</name>
</gene>
<feature type="transmembrane region" description="Helical" evidence="1">
    <location>
        <begin position="12"/>
        <end position="29"/>
    </location>
</feature>
<reference evidence="2" key="1">
    <citation type="submission" date="2009-10" db="EMBL/GenBank/DDBJ databases">
        <title>Diversity of trophic interactions inside an arsenic-rich microbial ecosystem.</title>
        <authorList>
            <person name="Bertin P.N."/>
            <person name="Heinrich-Salmeron A."/>
            <person name="Pelletier E."/>
            <person name="Goulhen-Chollet F."/>
            <person name="Arsene-Ploetze F."/>
            <person name="Gallien S."/>
            <person name="Calteau A."/>
            <person name="Vallenet D."/>
            <person name="Casiot C."/>
            <person name="Chane-Woon-Ming B."/>
            <person name="Giloteaux L."/>
            <person name="Barakat M."/>
            <person name="Bonnefoy V."/>
            <person name="Bruneel O."/>
            <person name="Chandler M."/>
            <person name="Cleiss J."/>
            <person name="Duran R."/>
            <person name="Elbaz-Poulichet F."/>
            <person name="Fonknechten N."/>
            <person name="Lauga B."/>
            <person name="Mornico D."/>
            <person name="Ortet P."/>
            <person name="Schaeffer C."/>
            <person name="Siguier P."/>
            <person name="Alexander Thil Smith A."/>
            <person name="Van Dorsselaer A."/>
            <person name="Weissenbach J."/>
            <person name="Medigue C."/>
            <person name="Le Paslier D."/>
        </authorList>
    </citation>
    <scope>NUCLEOTIDE SEQUENCE</scope>
</reference>
<sequence>MSASSREFEAMKALFLSGGILVISLYSVFLSL</sequence>
<keyword evidence="1" id="KW-0812">Transmembrane</keyword>